<dbReference type="PANTHER" id="PTHR24421">
    <property type="entry name" value="NITRATE/NITRITE SENSOR PROTEIN NARX-RELATED"/>
    <property type="match status" value="1"/>
</dbReference>
<keyword evidence="12" id="KW-1185">Reference proteome</keyword>
<dbReference type="GO" id="GO:0046983">
    <property type="term" value="F:protein dimerization activity"/>
    <property type="evidence" value="ECO:0007669"/>
    <property type="project" value="InterPro"/>
</dbReference>
<evidence type="ECO:0000256" key="1">
    <source>
        <dbReference type="ARBA" id="ARBA00004651"/>
    </source>
</evidence>
<dbReference type="CDD" id="cd16917">
    <property type="entry name" value="HATPase_UhpB-NarQ-NarX-like"/>
    <property type="match status" value="1"/>
</dbReference>
<dbReference type="SUPFAM" id="SSF55874">
    <property type="entry name" value="ATPase domain of HSP90 chaperone/DNA topoisomerase II/histidine kinase"/>
    <property type="match status" value="1"/>
</dbReference>
<evidence type="ECO:0000256" key="8">
    <source>
        <dbReference type="ARBA" id="ARBA00023136"/>
    </source>
</evidence>
<sequence length="251" mass="25307">MRREFIVPDDAADEARRRLLRDLHDGLGPALAAIALGLRAARHLAVHDPAAAGPLLARLEEEVHTAVTDVRRLASGACPAVLSRLGLAGAVRAHVATLTDRHPVRVDVQCADVPDLPVGVQVAAYRIICEALTNVVRHAGARHCAVRLRFDGCLHVEVVDDGIGVGNAVVTGDGVGGAVSGGDGVEVGVGVGVGGDVVPGQGAGVGVGVGAGIGLGSMRDRAREVGGTWRVEHAAAGGTRVAADLPLAGGV</sequence>
<gene>
    <name evidence="11" type="ORF">B0I31_110225</name>
</gene>
<keyword evidence="2" id="KW-1003">Cell membrane</keyword>
<protein>
    <submittedName>
        <fullName evidence="11">Histidine kinase/DNA gyrase B/HSP90-like ATPase</fullName>
    </submittedName>
</protein>
<dbReference type="OrthoDB" id="227596at2"/>
<dbReference type="InterPro" id="IPR050482">
    <property type="entry name" value="Sensor_HK_TwoCompSys"/>
</dbReference>
<keyword evidence="3" id="KW-0808">Transferase</keyword>
<dbReference type="InterPro" id="IPR011712">
    <property type="entry name" value="Sig_transdc_His_kin_sub3_dim/P"/>
</dbReference>
<dbReference type="Gene3D" id="1.20.5.1930">
    <property type="match status" value="1"/>
</dbReference>
<dbReference type="Pfam" id="PF02518">
    <property type="entry name" value="HATPase_c"/>
    <property type="match status" value="1"/>
</dbReference>
<dbReference type="EMBL" id="PYAX01000010">
    <property type="protein sequence ID" value="PSL53132.1"/>
    <property type="molecule type" value="Genomic_DNA"/>
</dbReference>
<evidence type="ECO:0000256" key="2">
    <source>
        <dbReference type="ARBA" id="ARBA00022475"/>
    </source>
</evidence>
<evidence type="ECO:0000259" key="9">
    <source>
        <dbReference type="Pfam" id="PF02518"/>
    </source>
</evidence>
<name>A0A2P8I3T5_SACCR</name>
<keyword evidence="4" id="KW-0812">Transmembrane</keyword>
<dbReference type="GO" id="GO:0005524">
    <property type="term" value="F:ATP binding"/>
    <property type="evidence" value="ECO:0007669"/>
    <property type="project" value="UniProtKB-KW"/>
</dbReference>
<reference evidence="11 12" key="1">
    <citation type="submission" date="2018-03" db="EMBL/GenBank/DDBJ databases">
        <title>Genomic Encyclopedia of Type Strains, Phase III (KMG-III): the genomes of soil and plant-associated and newly described type strains.</title>
        <authorList>
            <person name="Whitman W."/>
        </authorList>
    </citation>
    <scope>NUCLEOTIDE SEQUENCE [LARGE SCALE GENOMIC DNA]</scope>
    <source>
        <strain evidence="11 12">CGMCC 4.7097</strain>
    </source>
</reference>
<evidence type="ECO:0000256" key="3">
    <source>
        <dbReference type="ARBA" id="ARBA00022679"/>
    </source>
</evidence>
<dbReference type="Pfam" id="PF07730">
    <property type="entry name" value="HisKA_3"/>
    <property type="match status" value="1"/>
</dbReference>
<feature type="domain" description="Histidine kinase/HSP90-like ATPase" evidence="9">
    <location>
        <begin position="120"/>
        <end position="248"/>
    </location>
</feature>
<evidence type="ECO:0000313" key="12">
    <source>
        <dbReference type="Proteomes" id="UP000241118"/>
    </source>
</evidence>
<keyword evidence="5 11" id="KW-0418">Kinase</keyword>
<keyword evidence="6" id="KW-1133">Transmembrane helix</keyword>
<dbReference type="PANTHER" id="PTHR24421:SF37">
    <property type="entry name" value="SENSOR HISTIDINE KINASE NARS"/>
    <property type="match status" value="1"/>
</dbReference>
<dbReference type="RefSeq" id="WP_106618450.1">
    <property type="nucleotide sequence ID" value="NZ_PYAX01000010.1"/>
</dbReference>
<evidence type="ECO:0000256" key="7">
    <source>
        <dbReference type="ARBA" id="ARBA00023012"/>
    </source>
</evidence>
<evidence type="ECO:0000256" key="5">
    <source>
        <dbReference type="ARBA" id="ARBA00022777"/>
    </source>
</evidence>
<dbReference type="InterPro" id="IPR036890">
    <property type="entry name" value="HATPase_C_sf"/>
</dbReference>
<dbReference type="InterPro" id="IPR003594">
    <property type="entry name" value="HATPase_dom"/>
</dbReference>
<organism evidence="11 12">
    <name type="scientific">Saccharothrix carnea</name>
    <dbReference type="NCBI Taxonomy" id="1280637"/>
    <lineage>
        <taxon>Bacteria</taxon>
        <taxon>Bacillati</taxon>
        <taxon>Actinomycetota</taxon>
        <taxon>Actinomycetes</taxon>
        <taxon>Pseudonocardiales</taxon>
        <taxon>Pseudonocardiaceae</taxon>
        <taxon>Saccharothrix</taxon>
    </lineage>
</organism>
<feature type="domain" description="Signal transduction histidine kinase subgroup 3 dimerisation and phosphoacceptor" evidence="10">
    <location>
        <begin position="16"/>
        <end position="77"/>
    </location>
</feature>
<evidence type="ECO:0000313" key="11">
    <source>
        <dbReference type="EMBL" id="PSL53132.1"/>
    </source>
</evidence>
<dbReference type="Proteomes" id="UP000241118">
    <property type="component" value="Unassembled WGS sequence"/>
</dbReference>
<dbReference type="GO" id="GO:0016020">
    <property type="term" value="C:membrane"/>
    <property type="evidence" value="ECO:0007669"/>
    <property type="project" value="InterPro"/>
</dbReference>
<dbReference type="AlphaFoldDB" id="A0A2P8I3T5"/>
<keyword evidence="8" id="KW-0472">Membrane</keyword>
<dbReference type="Gene3D" id="3.30.565.10">
    <property type="entry name" value="Histidine kinase-like ATPase, C-terminal domain"/>
    <property type="match status" value="1"/>
</dbReference>
<accession>A0A2P8I3T5</accession>
<keyword evidence="7" id="KW-0902">Two-component regulatory system</keyword>
<evidence type="ECO:0000259" key="10">
    <source>
        <dbReference type="Pfam" id="PF07730"/>
    </source>
</evidence>
<comment type="caution">
    <text evidence="11">The sequence shown here is derived from an EMBL/GenBank/DDBJ whole genome shotgun (WGS) entry which is preliminary data.</text>
</comment>
<comment type="subcellular location">
    <subcellularLocation>
        <location evidence="1">Cell membrane</location>
        <topology evidence="1">Multi-pass membrane protein</topology>
    </subcellularLocation>
</comment>
<evidence type="ECO:0000256" key="6">
    <source>
        <dbReference type="ARBA" id="ARBA00022989"/>
    </source>
</evidence>
<dbReference type="GO" id="GO:0000155">
    <property type="term" value="F:phosphorelay sensor kinase activity"/>
    <property type="evidence" value="ECO:0007669"/>
    <property type="project" value="InterPro"/>
</dbReference>
<proteinExistence type="predicted"/>
<evidence type="ECO:0000256" key="4">
    <source>
        <dbReference type="ARBA" id="ARBA00022692"/>
    </source>
</evidence>